<proteinExistence type="predicted"/>
<dbReference type="EMBL" id="CM029049">
    <property type="protein sequence ID" value="KAG2572273.1"/>
    <property type="molecule type" value="Genomic_DNA"/>
</dbReference>
<dbReference type="AlphaFoldDB" id="A0A8T0QER1"/>
<protein>
    <submittedName>
        <fullName evidence="1">Uncharacterized protein</fullName>
    </submittedName>
</protein>
<dbReference type="PANTHER" id="PTHR34223:SF65">
    <property type="entry name" value="OS04G0440300 PROTEIN"/>
    <property type="match status" value="1"/>
</dbReference>
<gene>
    <name evidence="1" type="ORF">PVAP13_7KG165400</name>
</gene>
<organism evidence="1 2">
    <name type="scientific">Panicum virgatum</name>
    <name type="common">Blackwell switchgrass</name>
    <dbReference type="NCBI Taxonomy" id="38727"/>
    <lineage>
        <taxon>Eukaryota</taxon>
        <taxon>Viridiplantae</taxon>
        <taxon>Streptophyta</taxon>
        <taxon>Embryophyta</taxon>
        <taxon>Tracheophyta</taxon>
        <taxon>Spermatophyta</taxon>
        <taxon>Magnoliopsida</taxon>
        <taxon>Liliopsida</taxon>
        <taxon>Poales</taxon>
        <taxon>Poaceae</taxon>
        <taxon>PACMAD clade</taxon>
        <taxon>Panicoideae</taxon>
        <taxon>Panicodae</taxon>
        <taxon>Paniceae</taxon>
        <taxon>Panicinae</taxon>
        <taxon>Panicum</taxon>
        <taxon>Panicum sect. Hiantes</taxon>
    </lineage>
</organism>
<sequence>MGSLARASIHLKERETMAKRAHHRSHLFKILRSVSNVTSLELNGFDVTVKEGEESTEFPEFSNLRILELDQCGLGHDHHVSGHILRNSPNLEKLTFTLSKSCWLVPVEPPSYPEFKNMRALILRNYDPDGNFQTLGHFLQSSPILEKLTLQCCKDTRKKKGTSKMKNIDPNLMDVRCENLKLTEIIYKDDDVGQLVEFLLRFSRNLPNNNIRLIKID</sequence>
<dbReference type="SUPFAM" id="SSF52047">
    <property type="entry name" value="RNI-like"/>
    <property type="match status" value="1"/>
</dbReference>
<dbReference type="InterPro" id="IPR053197">
    <property type="entry name" value="F-box_SCFL_complex_component"/>
</dbReference>
<dbReference type="PANTHER" id="PTHR34223">
    <property type="entry name" value="OS11G0201299 PROTEIN"/>
    <property type="match status" value="1"/>
</dbReference>
<accession>A0A8T0QER1</accession>
<comment type="caution">
    <text evidence="1">The sequence shown here is derived from an EMBL/GenBank/DDBJ whole genome shotgun (WGS) entry which is preliminary data.</text>
</comment>
<reference evidence="1" key="1">
    <citation type="submission" date="2020-05" db="EMBL/GenBank/DDBJ databases">
        <title>WGS assembly of Panicum virgatum.</title>
        <authorList>
            <person name="Lovell J.T."/>
            <person name="Jenkins J."/>
            <person name="Shu S."/>
            <person name="Juenger T.E."/>
            <person name="Schmutz J."/>
        </authorList>
    </citation>
    <scope>NUCLEOTIDE SEQUENCE</scope>
    <source>
        <strain evidence="1">AP13</strain>
    </source>
</reference>
<evidence type="ECO:0000313" key="2">
    <source>
        <dbReference type="Proteomes" id="UP000823388"/>
    </source>
</evidence>
<dbReference type="Proteomes" id="UP000823388">
    <property type="component" value="Chromosome 7K"/>
</dbReference>
<dbReference type="InterPro" id="IPR032675">
    <property type="entry name" value="LRR_dom_sf"/>
</dbReference>
<dbReference type="Gene3D" id="3.80.10.10">
    <property type="entry name" value="Ribonuclease Inhibitor"/>
    <property type="match status" value="1"/>
</dbReference>
<keyword evidence="2" id="KW-1185">Reference proteome</keyword>
<name>A0A8T0QER1_PANVG</name>
<evidence type="ECO:0000313" key="1">
    <source>
        <dbReference type="EMBL" id="KAG2572273.1"/>
    </source>
</evidence>